<evidence type="ECO:0000313" key="1">
    <source>
        <dbReference type="EMBL" id="KAF2627607.1"/>
    </source>
</evidence>
<sequence>MYPLRRFTPGLHKENMTAGARASASGDAHVANATASTLNYALGRRHMKSWMTGAVNGAPAAPPDPTRNSVPSPVRKRGRPRRYPPPDVTDQQHATEAVSPTTAPSAERLPSSNSTSPQLDNVVTTHQRNPSRGSAEITVLPSPTPSEDDAHDVEVQSGETGPQQRANLGGFEFRPLQSPSASSPPRATGPKSPVGHGLAAPKRPAEENPVPVDKRARIDTAARPQPGATASTPVVVSPSTLPPFSEFPRHTSAPRAQHGSPSLGQASSRSPSLGRASNGQRASPQLLQAQHLGRPPSSRSNPSPVQGQHIQSSPAHQSHVSPPLNAQPFGVPPDTHAQQAVQPHRVFPSQRRASYHDEWYSLEACLQILSTFRARSVATRSRRDGERLTVLEEAVREQDWAYLTLHQYYCLMTHSPQSLPPSLSLQCNGNLRPAYLLMREVLDDNLQLSAPFMGFFCTFPFAIEYLASTWPARFRHAERDFVQFVNNWANVGQLRHVSESRKIPPTPREFANCAITSLTFQRLLLRSIIRSLWGGYPPFVAEKRHFEEEILHAFNRAQLEFDQRRSMGQLGGRPQAGEELQAWSFTFAQITSSLEAALRSQGFQLINPASPQVHLQQQQQQQQQQRPQPQAYNTPSTGDIAMSRRRQRPPQATHHHTASQAQPSPRLRQGSTALLPRPGVIQPQQRVPNPSRFGLHQAHLRSPVLQAMNLSSSVYYFWQGFVRKPQRIMNPNNIIEKLSFKFSDKEMEFVAKPTHTAPGAADGRLIDENHKMLRLRCVKWPINEEPKDDAWAIAENSWIPHSYFTFNDTPLQLRKKLHNGKDLPVDLTGLVRGGENILEVLVMSNASDTTHRDYLVAIEFLGTMTQASIKERCCKNSISAGKTVNDIKRKLSPSETDDDDIAIVESTLTINLRDPFSASKICATPVRGTACLHNECFDLDTFLETRPRKGDVSAADQWRCPICKADARPNVLVVDGFLVEVRDELEKKGLLETRAIIVDKDGSWKPKPEERDPNGVQDRDTPEPTPAAMLTAARPKPPVIHEIIELDSD</sequence>
<dbReference type="EMBL" id="MU006716">
    <property type="protein sequence ID" value="KAF2627607.1"/>
    <property type="molecule type" value="Genomic_DNA"/>
</dbReference>
<evidence type="ECO:0000313" key="2">
    <source>
        <dbReference type="Proteomes" id="UP000799754"/>
    </source>
</evidence>
<keyword evidence="2" id="KW-1185">Reference proteome</keyword>
<gene>
    <name evidence="1" type="ORF">BU25DRAFT_410756</name>
</gene>
<protein>
    <submittedName>
        <fullName evidence="1">Uncharacterized protein</fullName>
    </submittedName>
</protein>
<reference evidence="1" key="1">
    <citation type="journal article" date="2020" name="Stud. Mycol.">
        <title>101 Dothideomycetes genomes: a test case for predicting lifestyles and emergence of pathogens.</title>
        <authorList>
            <person name="Haridas S."/>
            <person name="Albert R."/>
            <person name="Binder M."/>
            <person name="Bloem J."/>
            <person name="Labutti K."/>
            <person name="Salamov A."/>
            <person name="Andreopoulos B."/>
            <person name="Baker S."/>
            <person name="Barry K."/>
            <person name="Bills G."/>
            <person name="Bluhm B."/>
            <person name="Cannon C."/>
            <person name="Castanera R."/>
            <person name="Culley D."/>
            <person name="Daum C."/>
            <person name="Ezra D."/>
            <person name="Gonzalez J."/>
            <person name="Henrissat B."/>
            <person name="Kuo A."/>
            <person name="Liang C."/>
            <person name="Lipzen A."/>
            <person name="Lutzoni F."/>
            <person name="Magnuson J."/>
            <person name="Mondo S."/>
            <person name="Nolan M."/>
            <person name="Ohm R."/>
            <person name="Pangilinan J."/>
            <person name="Park H.-J."/>
            <person name="Ramirez L."/>
            <person name="Alfaro M."/>
            <person name="Sun H."/>
            <person name="Tritt A."/>
            <person name="Yoshinaga Y."/>
            <person name="Zwiers L.-H."/>
            <person name="Turgeon B."/>
            <person name="Goodwin S."/>
            <person name="Spatafora J."/>
            <person name="Crous P."/>
            <person name="Grigoriev I."/>
        </authorList>
    </citation>
    <scope>NUCLEOTIDE SEQUENCE</scope>
    <source>
        <strain evidence="1">CBS 525.71</strain>
    </source>
</reference>
<accession>A0ACB6S392</accession>
<proteinExistence type="predicted"/>
<organism evidence="1 2">
    <name type="scientific">Macroventuria anomochaeta</name>
    <dbReference type="NCBI Taxonomy" id="301207"/>
    <lineage>
        <taxon>Eukaryota</taxon>
        <taxon>Fungi</taxon>
        <taxon>Dikarya</taxon>
        <taxon>Ascomycota</taxon>
        <taxon>Pezizomycotina</taxon>
        <taxon>Dothideomycetes</taxon>
        <taxon>Pleosporomycetidae</taxon>
        <taxon>Pleosporales</taxon>
        <taxon>Pleosporineae</taxon>
        <taxon>Didymellaceae</taxon>
        <taxon>Macroventuria</taxon>
    </lineage>
</organism>
<comment type="caution">
    <text evidence="1">The sequence shown here is derived from an EMBL/GenBank/DDBJ whole genome shotgun (WGS) entry which is preliminary data.</text>
</comment>
<dbReference type="Proteomes" id="UP000799754">
    <property type="component" value="Unassembled WGS sequence"/>
</dbReference>
<name>A0ACB6S392_9PLEO</name>